<gene>
    <name evidence="1" type="ORF">phiHau3_72</name>
</gene>
<name>K4I2K3_9CAUD</name>
<reference evidence="2" key="1">
    <citation type="submission" date="2012-06" db="EMBL/GenBank/DDBJ databases">
        <authorList>
            <person name="Smith M.C.M."/>
            <person name="Hendrix R."/>
            <person name="Hatfull G.F."/>
            <person name="Buttner M.J."/>
            <person name="Bibb M.J."/>
        </authorList>
    </citation>
    <scope>NUCLEOTIDE SEQUENCE [LARGE SCALE GENOMIC DNA]</scope>
</reference>
<dbReference type="RefSeq" id="YP_006906248.1">
    <property type="nucleotide sequence ID" value="NC_018836.1"/>
</dbReference>
<dbReference type="OrthoDB" id="7285at10239"/>
<protein>
    <submittedName>
        <fullName evidence="1">Uncharacterized protein</fullName>
    </submittedName>
</protein>
<dbReference type="GeneID" id="13826714"/>
<dbReference type="EMBL" id="JX182369">
    <property type="protein sequence ID" value="AFU62050.1"/>
    <property type="molecule type" value="Genomic_DNA"/>
</dbReference>
<accession>K4I2K3</accession>
<organism evidence="1 2">
    <name type="scientific">Streptomyces phage phiHau3</name>
    <dbReference type="NCBI Taxonomy" id="1204524"/>
    <lineage>
        <taxon>Viruses</taxon>
        <taxon>Duplodnaviria</taxon>
        <taxon>Heunggongvirae</taxon>
        <taxon>Uroviricota</taxon>
        <taxon>Caudoviricetes</taxon>
        <taxon>Arquatrovirinae</taxon>
        <taxon>Hautrevirus</taxon>
        <taxon>Hautrevirus hau3</taxon>
    </lineage>
</organism>
<sequence length="264" mass="30345">MYQLDNETLEQIAQQCLAEPSNAYFRDDRLFNTHGAVLSWAEYGDSILDESNYRSALDLIRAAADDGRDDTEISDKHVIDGTSRHWAVGSLRTIYVQVREDYERCDFTGCAGAAMWWREGAETHTQFCEDHREEYDADGLSYEPLIPPFTAAFIEAAEIITALQDYPVLDESDYSDREYERFQSNLNEALEYVQRDFEDDTEEQSAEISERAYEELGELLGQHSDGWVDSDRVEEIYREARDAYFTELGNAYLNAPIEGQLTLV</sequence>
<dbReference type="Proteomes" id="UP000008042">
    <property type="component" value="Segment"/>
</dbReference>
<evidence type="ECO:0000313" key="1">
    <source>
        <dbReference type="EMBL" id="AFU62050.1"/>
    </source>
</evidence>
<keyword evidence="2" id="KW-1185">Reference proteome</keyword>
<proteinExistence type="predicted"/>
<evidence type="ECO:0000313" key="2">
    <source>
        <dbReference type="Proteomes" id="UP000008042"/>
    </source>
</evidence>
<dbReference type="KEGG" id="vg:13826714"/>